<dbReference type="RefSeq" id="WP_160876816.1">
    <property type="nucleotide sequence ID" value="NZ_WUEK01000004.1"/>
</dbReference>
<reference evidence="1 2" key="1">
    <citation type="submission" date="2019-12" db="EMBL/GenBank/DDBJ databases">
        <authorList>
            <person name="Kun Z."/>
        </authorList>
    </citation>
    <scope>NUCLEOTIDE SEQUENCE [LARGE SCALE GENOMIC DNA]</scope>
    <source>
        <strain evidence="1 2">YIM 123512</strain>
    </source>
</reference>
<evidence type="ECO:0000313" key="2">
    <source>
        <dbReference type="Proteomes" id="UP000473325"/>
    </source>
</evidence>
<keyword evidence="2" id="KW-1185">Reference proteome</keyword>
<accession>A0A6L7EVC6</accession>
<protein>
    <submittedName>
        <fullName evidence="1">Uncharacterized protein</fullName>
    </submittedName>
</protein>
<name>A0A6L7EVC6_9ACTN</name>
<dbReference type="Proteomes" id="UP000473325">
    <property type="component" value="Unassembled WGS sequence"/>
</dbReference>
<evidence type="ECO:0000313" key="1">
    <source>
        <dbReference type="EMBL" id="MXG89398.1"/>
    </source>
</evidence>
<dbReference type="AlphaFoldDB" id="A0A6L7EVC6"/>
<organism evidence="1 2">
    <name type="scientific">Nocardioides flavescens</name>
    <dbReference type="NCBI Taxonomy" id="2691959"/>
    <lineage>
        <taxon>Bacteria</taxon>
        <taxon>Bacillati</taxon>
        <taxon>Actinomycetota</taxon>
        <taxon>Actinomycetes</taxon>
        <taxon>Propionibacteriales</taxon>
        <taxon>Nocardioidaceae</taxon>
        <taxon>Nocardioides</taxon>
    </lineage>
</organism>
<gene>
    <name evidence="1" type="ORF">GRQ65_07525</name>
</gene>
<sequence>MTCKQAQKIVNEFLDEYDENRTYRIRGFRCHSDGPDLSYGFTCLKTSQGKKRIVKWAGD</sequence>
<dbReference type="EMBL" id="WUEK01000004">
    <property type="protein sequence ID" value="MXG89398.1"/>
    <property type="molecule type" value="Genomic_DNA"/>
</dbReference>
<comment type="caution">
    <text evidence="1">The sequence shown here is derived from an EMBL/GenBank/DDBJ whole genome shotgun (WGS) entry which is preliminary data.</text>
</comment>
<proteinExistence type="predicted"/>